<dbReference type="AlphaFoldDB" id="A0A7J4KVB6"/>
<reference evidence="1" key="1">
    <citation type="journal article" date="2020" name="bioRxiv">
        <title>A rank-normalized archaeal taxonomy based on genome phylogeny resolves widespread incomplete and uneven classifications.</title>
        <authorList>
            <person name="Rinke C."/>
            <person name="Chuvochina M."/>
            <person name="Mussig A.J."/>
            <person name="Chaumeil P.-A."/>
            <person name="Waite D.W."/>
            <person name="Whitman W.B."/>
            <person name="Parks D.H."/>
            <person name="Hugenholtz P."/>
        </authorList>
    </citation>
    <scope>NUCLEOTIDE SEQUENCE</scope>
    <source>
        <strain evidence="1">UBA10036</strain>
    </source>
</reference>
<dbReference type="Proteomes" id="UP000527315">
    <property type="component" value="Unassembled WGS sequence"/>
</dbReference>
<proteinExistence type="predicted"/>
<dbReference type="Pfam" id="PF25212">
    <property type="entry name" value="HVO_A0114"/>
    <property type="match status" value="1"/>
</dbReference>
<dbReference type="EMBL" id="JAGVWB010000005">
    <property type="protein sequence ID" value="MBS3057897.1"/>
    <property type="molecule type" value="Genomic_DNA"/>
</dbReference>
<dbReference type="SUPFAM" id="SSF46785">
    <property type="entry name" value="Winged helix' DNA-binding domain"/>
    <property type="match status" value="1"/>
</dbReference>
<dbReference type="InterPro" id="IPR036390">
    <property type="entry name" value="WH_DNA-bd_sf"/>
</dbReference>
<protein>
    <submittedName>
        <fullName evidence="1">Helix-turn-helix domain-containing protein</fullName>
    </submittedName>
</protein>
<reference evidence="2" key="3">
    <citation type="submission" date="2021-05" db="EMBL/GenBank/DDBJ databases">
        <title>Protein family content uncovers lineage relationships and bacterial pathway maintenance mechanisms in DPANN archaea.</title>
        <authorList>
            <person name="Castelle C.J."/>
            <person name="Meheust R."/>
            <person name="Jaffe A.L."/>
            <person name="Seitz K."/>
            <person name="Gong X."/>
            <person name="Baker B.J."/>
            <person name="Banfield J.F."/>
        </authorList>
    </citation>
    <scope>NUCLEOTIDE SEQUENCE</scope>
    <source>
        <strain evidence="2">RIFCSPLOWO2_01_FULL_43_13</strain>
    </source>
</reference>
<organism evidence="1 3">
    <name type="scientific">Candidatus Iainarchaeum sp</name>
    <dbReference type="NCBI Taxonomy" id="3101447"/>
    <lineage>
        <taxon>Archaea</taxon>
        <taxon>Candidatus Iainarchaeota</taxon>
        <taxon>Candidatus Iainarchaeia</taxon>
        <taxon>Candidatus Iainarchaeales</taxon>
        <taxon>Candidatus Iainarchaeaceae</taxon>
        <taxon>Candidatus Iainarchaeum</taxon>
    </lineage>
</organism>
<evidence type="ECO:0000313" key="1">
    <source>
        <dbReference type="EMBL" id="HIH33190.1"/>
    </source>
</evidence>
<dbReference type="Proteomes" id="UP000680185">
    <property type="component" value="Unassembled WGS sequence"/>
</dbReference>
<dbReference type="InterPro" id="IPR011991">
    <property type="entry name" value="ArsR-like_HTH"/>
</dbReference>
<accession>A0A7J4KVB6</accession>
<dbReference type="EMBL" id="DUFJ01000068">
    <property type="protein sequence ID" value="HIH33190.1"/>
    <property type="molecule type" value="Genomic_DNA"/>
</dbReference>
<evidence type="ECO:0000313" key="3">
    <source>
        <dbReference type="Proteomes" id="UP000527315"/>
    </source>
</evidence>
<evidence type="ECO:0000313" key="2">
    <source>
        <dbReference type="EMBL" id="MBS3057897.1"/>
    </source>
</evidence>
<gene>
    <name evidence="1" type="ORF">HA227_02965</name>
    <name evidence="2" type="ORF">J4478_00670</name>
</gene>
<dbReference type="CDD" id="cd00090">
    <property type="entry name" value="HTH_ARSR"/>
    <property type="match status" value="1"/>
</dbReference>
<sequence>MKALVIKVGGSMVEDMRKVFENPRLSKPGTHTIYVKTWKDISELLSPKRLELLAYLIKENGENVSQLASRLKRKQEAVSRDAGVLEKHSLLEKAREGQSVCLKAKYKTLEIRLSSA</sequence>
<name>A0A7J4KVB6_9ARCH</name>
<comment type="caution">
    <text evidence="1">The sequence shown here is derived from an EMBL/GenBank/DDBJ whole genome shotgun (WGS) entry which is preliminary data.</text>
</comment>
<dbReference type="Gene3D" id="1.10.10.10">
    <property type="entry name" value="Winged helix-like DNA-binding domain superfamily/Winged helix DNA-binding domain"/>
    <property type="match status" value="1"/>
</dbReference>
<dbReference type="InterPro" id="IPR036388">
    <property type="entry name" value="WH-like_DNA-bd_sf"/>
</dbReference>
<reference evidence="2" key="2">
    <citation type="submission" date="2021-03" db="EMBL/GenBank/DDBJ databases">
        <authorList>
            <person name="Jaffe A."/>
        </authorList>
    </citation>
    <scope>NUCLEOTIDE SEQUENCE</scope>
    <source>
        <strain evidence="2">RIFCSPLOWO2_01_FULL_43_13</strain>
    </source>
</reference>